<dbReference type="InterPro" id="IPR015883">
    <property type="entry name" value="Glyco_hydro_20_cat"/>
</dbReference>
<dbReference type="InterPro" id="IPR038901">
    <property type="entry name" value="HEXDC-like"/>
</dbReference>
<dbReference type="InterPro" id="IPR017853">
    <property type="entry name" value="GH"/>
</dbReference>
<comment type="caution">
    <text evidence="4">The sequence shown here is derived from an EMBL/GenBank/DDBJ whole genome shotgun (WGS) entry which is preliminary data.</text>
</comment>
<keyword evidence="5" id="KW-1185">Reference proteome</keyword>
<evidence type="ECO:0000256" key="2">
    <source>
        <dbReference type="ARBA" id="ARBA00022801"/>
    </source>
</evidence>
<evidence type="ECO:0000313" key="5">
    <source>
        <dbReference type="Proteomes" id="UP001595818"/>
    </source>
</evidence>
<dbReference type="PANTHER" id="PTHR21040">
    <property type="entry name" value="BCDNA.GH04120"/>
    <property type="match status" value="1"/>
</dbReference>
<organism evidence="4 5">
    <name type="scientific">Negadavirga shengliensis</name>
    <dbReference type="NCBI Taxonomy" id="1389218"/>
    <lineage>
        <taxon>Bacteria</taxon>
        <taxon>Pseudomonadati</taxon>
        <taxon>Bacteroidota</taxon>
        <taxon>Cytophagia</taxon>
        <taxon>Cytophagales</taxon>
        <taxon>Cyclobacteriaceae</taxon>
        <taxon>Negadavirga</taxon>
    </lineage>
</organism>
<dbReference type="RefSeq" id="WP_377066119.1">
    <property type="nucleotide sequence ID" value="NZ_JBHSJJ010000010.1"/>
</dbReference>
<protein>
    <submittedName>
        <fullName evidence="4">Family 20 glycosylhydrolase</fullName>
    </submittedName>
</protein>
<reference evidence="5" key="1">
    <citation type="journal article" date="2019" name="Int. J. Syst. Evol. Microbiol.">
        <title>The Global Catalogue of Microorganisms (GCM) 10K type strain sequencing project: providing services to taxonomists for standard genome sequencing and annotation.</title>
        <authorList>
            <consortium name="The Broad Institute Genomics Platform"/>
            <consortium name="The Broad Institute Genome Sequencing Center for Infectious Disease"/>
            <person name="Wu L."/>
            <person name="Ma J."/>
        </authorList>
    </citation>
    <scope>NUCLEOTIDE SEQUENCE [LARGE SCALE GENOMIC DNA]</scope>
    <source>
        <strain evidence="5">CGMCC 4.7466</strain>
    </source>
</reference>
<sequence>MKNVFLLTSLMGVLITLLSIEAMGRPNADELPIRGFAIAAPNSGQVDRFVKFMDEELSKRGVNTLVLRVDFNYEYESHPELRSDNPLTKDEIKKLVEAGKRNGIQMIPQVNLLGHQSWAGTIGNLLKVYPEFDETPHVEMPEDYKWPNDDGLYCKSYCPLHPDVHRVVFALVDELCDAFETDAFHAGMDEVFYIGDDKCPRCGGLDKAELFAGEVTKVRNHLATKDRKLWIWGDRLIDGKLTGIGMWEASMNNTHRAIDLIPKDVIIADWHYVRPVQTPVYFAMKGFDVVSCSWNQAEVGVKHVEDMLVFREHNTPQMKERFKGVMLTVWSGADQFLDGFDKYMANPGQKLTEEEAKNPWVTFVKMYDRLENLSQK</sequence>
<name>A0ABV9T4C6_9BACT</name>
<dbReference type="Proteomes" id="UP001595818">
    <property type="component" value="Unassembled WGS sequence"/>
</dbReference>
<keyword evidence="2" id="KW-0378">Hydrolase</keyword>
<dbReference type="SUPFAM" id="SSF51445">
    <property type="entry name" value="(Trans)glycosidases"/>
    <property type="match status" value="1"/>
</dbReference>
<gene>
    <name evidence="4" type="ORF">ACFPFU_16740</name>
</gene>
<proteinExistence type="inferred from homology"/>
<accession>A0ABV9T4C6</accession>
<evidence type="ECO:0000313" key="4">
    <source>
        <dbReference type="EMBL" id="MFC4873351.1"/>
    </source>
</evidence>
<dbReference type="EMBL" id="JBHSJJ010000010">
    <property type="protein sequence ID" value="MFC4873351.1"/>
    <property type="molecule type" value="Genomic_DNA"/>
</dbReference>
<comment type="similarity">
    <text evidence="1">Belongs to the glycosyl hydrolase 20 family.</text>
</comment>
<dbReference type="Pfam" id="PF00728">
    <property type="entry name" value="Glyco_hydro_20"/>
    <property type="match status" value="1"/>
</dbReference>
<feature type="domain" description="Glycoside hydrolase family 20 catalytic" evidence="3">
    <location>
        <begin position="84"/>
        <end position="294"/>
    </location>
</feature>
<evidence type="ECO:0000256" key="1">
    <source>
        <dbReference type="ARBA" id="ARBA00006285"/>
    </source>
</evidence>
<dbReference type="PANTHER" id="PTHR21040:SF8">
    <property type="entry name" value="BCDNA.GH04120"/>
    <property type="match status" value="1"/>
</dbReference>
<evidence type="ECO:0000259" key="3">
    <source>
        <dbReference type="Pfam" id="PF00728"/>
    </source>
</evidence>
<dbReference type="Gene3D" id="3.20.20.80">
    <property type="entry name" value="Glycosidases"/>
    <property type="match status" value="1"/>
</dbReference>